<sequence>MSETAIKAPKVNHWIFVLKDGKFVFDKKTLEAIDKVYAILEAVEPCGEDNRRELWLKAERGTIDDYDDYESLKDEEVVENYEEFEKMWHEEYPDEISWYHLVTIERDDYRAIFLGRELIYQSRILEAHSSYEYNVEELFVWMQDAVKKCIA</sequence>
<dbReference type="AlphaFoldDB" id="A0A0M6WYH3"/>
<reference evidence="2 4" key="3">
    <citation type="journal article" date="2019" name="Nat. Med.">
        <title>A library of human gut bacterial isolates paired with longitudinal multiomics data enables mechanistic microbiome research.</title>
        <authorList>
            <person name="Poyet M."/>
            <person name="Groussin M."/>
            <person name="Gibbons S.M."/>
            <person name="Avila-Pacheco J."/>
            <person name="Jiang X."/>
            <person name="Kearney S.M."/>
            <person name="Perrotta A.R."/>
            <person name="Berdy B."/>
            <person name="Zhao S."/>
            <person name="Lieberman T.D."/>
            <person name="Swanson P.K."/>
            <person name="Smith M."/>
            <person name="Roesemann S."/>
            <person name="Alexander J.E."/>
            <person name="Rich S.A."/>
            <person name="Livny J."/>
            <person name="Vlamakis H."/>
            <person name="Clish C."/>
            <person name="Bullock K."/>
            <person name="Deik A."/>
            <person name="Scott J."/>
            <person name="Pierce K.A."/>
            <person name="Xavier R.J."/>
            <person name="Alm E.J."/>
        </authorList>
    </citation>
    <scope>NUCLEOTIDE SEQUENCE [LARGE SCALE GENOMIC DNA]</scope>
    <source>
        <strain evidence="2 4">BIOML-A1</strain>
    </source>
</reference>
<name>A0A0M6WYH3_9FIRM</name>
<reference evidence="1" key="2">
    <citation type="submission" date="2015-05" db="EMBL/GenBank/DDBJ databases">
        <authorList>
            <person name="Wang D.B."/>
            <person name="Wang M."/>
        </authorList>
    </citation>
    <scope>NUCLEOTIDE SEQUENCE [LARGE SCALE GENOMIC DNA]</scope>
    <source>
        <strain evidence="1">M72</strain>
    </source>
</reference>
<dbReference type="EMBL" id="CVRR01000071">
    <property type="protein sequence ID" value="CRL42710.1"/>
    <property type="molecule type" value="Genomic_DNA"/>
</dbReference>
<dbReference type="Proteomes" id="UP000049979">
    <property type="component" value="Unassembled WGS sequence"/>
</dbReference>
<proteinExistence type="predicted"/>
<evidence type="ECO:0000313" key="3">
    <source>
        <dbReference type="Proteomes" id="UP000049979"/>
    </source>
</evidence>
<dbReference type="EMBL" id="WNAL01000043">
    <property type="protein sequence ID" value="MTR82961.1"/>
    <property type="molecule type" value="Genomic_DNA"/>
</dbReference>
<dbReference type="Proteomes" id="UP000446657">
    <property type="component" value="Unassembled WGS sequence"/>
</dbReference>
<organism evidence="1 3">
    <name type="scientific">Roseburia faecis</name>
    <dbReference type="NCBI Taxonomy" id="301302"/>
    <lineage>
        <taxon>Bacteria</taxon>
        <taxon>Bacillati</taxon>
        <taxon>Bacillota</taxon>
        <taxon>Clostridia</taxon>
        <taxon>Lachnospirales</taxon>
        <taxon>Lachnospiraceae</taxon>
        <taxon>Roseburia</taxon>
    </lineage>
</organism>
<evidence type="ECO:0000313" key="4">
    <source>
        <dbReference type="Proteomes" id="UP000446657"/>
    </source>
</evidence>
<dbReference type="RefSeq" id="WP_055068775.1">
    <property type="nucleotide sequence ID" value="NZ_CP173697.1"/>
</dbReference>
<evidence type="ECO:0000313" key="1">
    <source>
        <dbReference type="EMBL" id="CRL42710.1"/>
    </source>
</evidence>
<dbReference type="OrthoDB" id="3229531at2"/>
<reference evidence="3" key="1">
    <citation type="submission" date="2015-05" db="EMBL/GenBank/DDBJ databases">
        <authorList>
            <consortium name="Pathogen Informatics"/>
        </authorList>
    </citation>
    <scope>NUCLEOTIDE SEQUENCE [LARGE SCALE GENOMIC DNA]</scope>
    <source>
        <strain evidence="3">M72</strain>
    </source>
</reference>
<keyword evidence="3" id="KW-1185">Reference proteome</keyword>
<protein>
    <submittedName>
        <fullName evidence="1">Uncharacterized protein</fullName>
    </submittedName>
</protein>
<accession>A0A0M6WYH3</accession>
<evidence type="ECO:0000313" key="2">
    <source>
        <dbReference type="EMBL" id="MTR82961.1"/>
    </source>
</evidence>
<gene>
    <name evidence="2" type="ORF">GMD30_15040</name>
    <name evidence="1" type="ORF">M72_16501</name>
</gene>